<dbReference type="InterPro" id="IPR047647">
    <property type="entry name" value="ISAs1_transpos"/>
</dbReference>
<dbReference type="PANTHER" id="PTHR30298">
    <property type="entry name" value="H REPEAT-ASSOCIATED PREDICTED TRANSPOSASE"/>
    <property type="match status" value="1"/>
</dbReference>
<dbReference type="RefSeq" id="WP_088257556.1">
    <property type="nucleotide sequence ID" value="NZ_NIDE01000014.1"/>
</dbReference>
<dbReference type="PANTHER" id="PTHR30298:SF0">
    <property type="entry name" value="PROTEIN YBFL-RELATED"/>
    <property type="match status" value="1"/>
</dbReference>
<sequence length="150" mass="16835">MATSVDKGHGRIEKRTLHTTTILTAEGKWKGAKQGFHVTRERTVKGKKTIEDVYGITSLSIQQANAATRLSILRDHWPIENGLHWVRDETLGEDRCRVRMGAAPHVLAAIRNAVVHLLADVDTENRPEAIEWLQIHHDEARALIGIPQSE</sequence>
<name>A0A225D7W2_9BACT</name>
<dbReference type="OrthoDB" id="290868at2"/>
<dbReference type="AlphaFoldDB" id="A0A225D7W2"/>
<comment type="caution">
    <text evidence="1">The sequence shown here is derived from an EMBL/GenBank/DDBJ whole genome shotgun (WGS) entry which is preliminary data.</text>
</comment>
<dbReference type="InterPro" id="IPR051698">
    <property type="entry name" value="Transposase_11-like"/>
</dbReference>
<evidence type="ECO:0000313" key="2">
    <source>
        <dbReference type="Proteomes" id="UP000214646"/>
    </source>
</evidence>
<organism evidence="1 2">
    <name type="scientific">Fimbriiglobus ruber</name>
    <dbReference type="NCBI Taxonomy" id="1908690"/>
    <lineage>
        <taxon>Bacteria</taxon>
        <taxon>Pseudomonadati</taxon>
        <taxon>Planctomycetota</taxon>
        <taxon>Planctomycetia</taxon>
        <taxon>Gemmatales</taxon>
        <taxon>Gemmataceae</taxon>
        <taxon>Fimbriiglobus</taxon>
    </lineage>
</organism>
<dbReference type="Proteomes" id="UP000214646">
    <property type="component" value="Unassembled WGS sequence"/>
</dbReference>
<keyword evidence="2" id="KW-1185">Reference proteome</keyword>
<accession>A0A225D7W2</accession>
<gene>
    <name evidence="1" type="ORF">FRUB_06810</name>
</gene>
<dbReference type="EMBL" id="NIDE01000014">
    <property type="protein sequence ID" value="OWK37690.1"/>
    <property type="molecule type" value="Genomic_DNA"/>
</dbReference>
<proteinExistence type="predicted"/>
<dbReference type="NCBIfam" id="NF033564">
    <property type="entry name" value="transpos_ISAs1"/>
    <property type="match status" value="1"/>
</dbReference>
<evidence type="ECO:0000313" key="1">
    <source>
        <dbReference type="EMBL" id="OWK37690.1"/>
    </source>
</evidence>
<protein>
    <submittedName>
        <fullName evidence="1">Uncharacterized protein</fullName>
    </submittedName>
</protein>
<reference evidence="2" key="1">
    <citation type="submission" date="2017-06" db="EMBL/GenBank/DDBJ databases">
        <title>Genome analysis of Fimbriiglobus ruber SP5, the first member of the order Planctomycetales with confirmed chitinolytic capability.</title>
        <authorList>
            <person name="Ravin N.V."/>
            <person name="Rakitin A.L."/>
            <person name="Ivanova A.A."/>
            <person name="Beletsky A.V."/>
            <person name="Kulichevskaya I.S."/>
            <person name="Mardanov A.V."/>
            <person name="Dedysh S.N."/>
        </authorList>
    </citation>
    <scope>NUCLEOTIDE SEQUENCE [LARGE SCALE GENOMIC DNA]</scope>
    <source>
        <strain evidence="2">SP5</strain>
    </source>
</reference>